<sequence length="164" mass="18956">MRLLTYFFILISTLGCAQDNWVTLEKEDFSISYPSSLNIDDSGKEGTQFILTTDKDGEDDNFIENVNLSTQKVGAVTFDEYIKKMEREVSGIAKIIEKKKLEINGNKCYSLKMKATQNGVDAIFLQHFYIENQKAYVLTFSSEAKVYDDYYDEMNRVLRSFEIK</sequence>
<dbReference type="EMBL" id="LKTS01000025">
    <property type="protein sequence ID" value="PKD18038.1"/>
    <property type="molecule type" value="Genomic_DNA"/>
</dbReference>
<reference evidence="3 4" key="1">
    <citation type="submission" date="2015-10" db="EMBL/GenBank/DDBJ databases">
        <title>Draft genome sequence of Salegentibacter salinarum KCTC 12975.</title>
        <authorList>
            <person name="Lin W."/>
            <person name="Zheng Q."/>
        </authorList>
    </citation>
    <scope>NUCLEOTIDE SEQUENCE [LARGE SCALE GENOMIC DNA]</scope>
    <source>
        <strain evidence="3 4">KCTC 12975</strain>
    </source>
</reference>
<gene>
    <name evidence="3" type="ORF">APR41_18165</name>
</gene>
<accession>A0A2N0TTN4</accession>
<dbReference type="STRING" id="447422.SAMN05660903_03693"/>
<dbReference type="Pfam" id="PF01789">
    <property type="entry name" value="PsbP"/>
    <property type="match status" value="1"/>
</dbReference>
<evidence type="ECO:0000256" key="1">
    <source>
        <dbReference type="SAM" id="SignalP"/>
    </source>
</evidence>
<keyword evidence="4" id="KW-1185">Reference proteome</keyword>
<evidence type="ECO:0000313" key="4">
    <source>
        <dbReference type="Proteomes" id="UP000232673"/>
    </source>
</evidence>
<comment type="caution">
    <text evidence="3">The sequence shown here is derived from an EMBL/GenBank/DDBJ whole genome shotgun (WGS) entry which is preliminary data.</text>
</comment>
<dbReference type="Gene3D" id="3.40.1000.10">
    <property type="entry name" value="Mog1/PsbP, alpha/beta/alpha sandwich"/>
    <property type="match status" value="1"/>
</dbReference>
<feature type="chain" id="PRO_5014728787" description="PsbP C-terminal domain-containing protein" evidence="1">
    <location>
        <begin position="18"/>
        <end position="164"/>
    </location>
</feature>
<dbReference type="AlphaFoldDB" id="A0A2N0TTN4"/>
<dbReference type="GO" id="GO:0015979">
    <property type="term" value="P:photosynthesis"/>
    <property type="evidence" value="ECO:0007669"/>
    <property type="project" value="InterPro"/>
</dbReference>
<dbReference type="GO" id="GO:0009654">
    <property type="term" value="C:photosystem II oxygen evolving complex"/>
    <property type="evidence" value="ECO:0007669"/>
    <property type="project" value="InterPro"/>
</dbReference>
<organism evidence="3 4">
    <name type="scientific">Salegentibacter salinarum</name>
    <dbReference type="NCBI Taxonomy" id="447422"/>
    <lineage>
        <taxon>Bacteria</taxon>
        <taxon>Pseudomonadati</taxon>
        <taxon>Bacteroidota</taxon>
        <taxon>Flavobacteriia</taxon>
        <taxon>Flavobacteriales</taxon>
        <taxon>Flavobacteriaceae</taxon>
        <taxon>Salegentibacter</taxon>
    </lineage>
</organism>
<dbReference type="Proteomes" id="UP000232673">
    <property type="component" value="Unassembled WGS sequence"/>
</dbReference>
<keyword evidence="1" id="KW-0732">Signal</keyword>
<dbReference type="GO" id="GO:0005509">
    <property type="term" value="F:calcium ion binding"/>
    <property type="evidence" value="ECO:0007669"/>
    <property type="project" value="InterPro"/>
</dbReference>
<proteinExistence type="predicted"/>
<dbReference type="RefSeq" id="WP_079714639.1">
    <property type="nucleotide sequence ID" value="NZ_FUZC01000026.1"/>
</dbReference>
<dbReference type="PROSITE" id="PS51257">
    <property type="entry name" value="PROKAR_LIPOPROTEIN"/>
    <property type="match status" value="1"/>
</dbReference>
<feature type="signal peptide" evidence="1">
    <location>
        <begin position="1"/>
        <end position="17"/>
    </location>
</feature>
<evidence type="ECO:0000259" key="2">
    <source>
        <dbReference type="Pfam" id="PF01789"/>
    </source>
</evidence>
<dbReference type="OrthoDB" id="1096682at2"/>
<dbReference type="InterPro" id="IPR002683">
    <property type="entry name" value="PsbP_C"/>
</dbReference>
<feature type="domain" description="PsbP C-terminal" evidence="2">
    <location>
        <begin position="71"/>
        <end position="163"/>
    </location>
</feature>
<dbReference type="GO" id="GO:0019898">
    <property type="term" value="C:extrinsic component of membrane"/>
    <property type="evidence" value="ECO:0007669"/>
    <property type="project" value="InterPro"/>
</dbReference>
<name>A0A2N0TTN4_9FLAO</name>
<protein>
    <recommendedName>
        <fullName evidence="2">PsbP C-terminal domain-containing protein</fullName>
    </recommendedName>
</protein>
<evidence type="ECO:0000313" key="3">
    <source>
        <dbReference type="EMBL" id="PKD18038.1"/>
    </source>
</evidence>